<name>A0A564Z912_HYMDI</name>
<dbReference type="EMBL" id="CABIJS010000697">
    <property type="protein sequence ID" value="VUZ55906.1"/>
    <property type="molecule type" value="Genomic_DNA"/>
</dbReference>
<keyword evidence="2" id="KW-1185">Reference proteome</keyword>
<dbReference type="Proteomes" id="UP000321570">
    <property type="component" value="Unassembled WGS sequence"/>
</dbReference>
<sequence length="66" mass="8152">MIQQNINRHVYVRRIAQPSRMKNRWTNISNKRLPTPNWLCCEMHYRSYRNHIFNVCRKNGHKEPES</sequence>
<evidence type="ECO:0000313" key="2">
    <source>
        <dbReference type="Proteomes" id="UP000321570"/>
    </source>
</evidence>
<organism evidence="1 2">
    <name type="scientific">Hymenolepis diminuta</name>
    <name type="common">Rat tapeworm</name>
    <dbReference type="NCBI Taxonomy" id="6216"/>
    <lineage>
        <taxon>Eukaryota</taxon>
        <taxon>Metazoa</taxon>
        <taxon>Spiralia</taxon>
        <taxon>Lophotrochozoa</taxon>
        <taxon>Platyhelminthes</taxon>
        <taxon>Cestoda</taxon>
        <taxon>Eucestoda</taxon>
        <taxon>Cyclophyllidea</taxon>
        <taxon>Hymenolepididae</taxon>
        <taxon>Hymenolepis</taxon>
    </lineage>
</organism>
<evidence type="ECO:0000313" key="1">
    <source>
        <dbReference type="EMBL" id="VUZ55906.1"/>
    </source>
</evidence>
<reference evidence="1 2" key="1">
    <citation type="submission" date="2019-07" db="EMBL/GenBank/DDBJ databases">
        <authorList>
            <person name="Jastrzebski P J."/>
            <person name="Paukszto L."/>
            <person name="Jastrzebski P J."/>
        </authorList>
    </citation>
    <scope>NUCLEOTIDE SEQUENCE [LARGE SCALE GENOMIC DNA]</scope>
    <source>
        <strain evidence="1 2">WMS-il1</strain>
    </source>
</reference>
<gene>
    <name evidence="1" type="ORF">WMSIL1_LOCUS13468</name>
</gene>
<protein>
    <submittedName>
        <fullName evidence="1">Uncharacterized protein</fullName>
    </submittedName>
</protein>
<accession>A0A564Z912</accession>
<dbReference type="AlphaFoldDB" id="A0A564Z912"/>
<proteinExistence type="predicted"/>